<accession>A0A919K1F8</accession>
<evidence type="ECO:0000259" key="5">
    <source>
        <dbReference type="Pfam" id="PF00171"/>
    </source>
</evidence>
<dbReference type="FunFam" id="3.40.605.10:FF:000007">
    <property type="entry name" value="NAD/NADP-dependent betaine aldehyde dehydrogenase"/>
    <property type="match status" value="1"/>
</dbReference>
<evidence type="ECO:0000313" key="6">
    <source>
        <dbReference type="EMBL" id="GIE97457.1"/>
    </source>
</evidence>
<dbReference type="InterPro" id="IPR016161">
    <property type="entry name" value="Ald_DH/histidinol_DH"/>
</dbReference>
<dbReference type="GO" id="GO:0016620">
    <property type="term" value="F:oxidoreductase activity, acting on the aldehyde or oxo group of donors, NAD or NADP as acceptor"/>
    <property type="evidence" value="ECO:0007669"/>
    <property type="project" value="InterPro"/>
</dbReference>
<dbReference type="Pfam" id="PF00171">
    <property type="entry name" value="Aldedh"/>
    <property type="match status" value="1"/>
</dbReference>
<evidence type="ECO:0000256" key="3">
    <source>
        <dbReference type="PROSITE-ProRule" id="PRU10007"/>
    </source>
</evidence>
<keyword evidence="7" id="KW-1185">Reference proteome</keyword>
<dbReference type="AlphaFoldDB" id="A0A919K1F8"/>
<evidence type="ECO:0000256" key="4">
    <source>
        <dbReference type="RuleBase" id="RU003345"/>
    </source>
</evidence>
<keyword evidence="2 4" id="KW-0560">Oxidoreductase</keyword>
<dbReference type="SUPFAM" id="SSF53720">
    <property type="entry name" value="ALDH-like"/>
    <property type="match status" value="1"/>
</dbReference>
<comment type="similarity">
    <text evidence="1 4">Belongs to the aldehyde dehydrogenase family.</text>
</comment>
<dbReference type="Gene3D" id="3.40.605.10">
    <property type="entry name" value="Aldehyde Dehydrogenase, Chain A, domain 1"/>
    <property type="match status" value="1"/>
</dbReference>
<evidence type="ECO:0000256" key="2">
    <source>
        <dbReference type="ARBA" id="ARBA00023002"/>
    </source>
</evidence>
<organism evidence="6 7">
    <name type="scientific">Paractinoplanes rishiriensis</name>
    <dbReference type="NCBI Taxonomy" id="1050105"/>
    <lineage>
        <taxon>Bacteria</taxon>
        <taxon>Bacillati</taxon>
        <taxon>Actinomycetota</taxon>
        <taxon>Actinomycetes</taxon>
        <taxon>Micromonosporales</taxon>
        <taxon>Micromonosporaceae</taxon>
        <taxon>Paractinoplanes</taxon>
    </lineage>
</organism>
<feature type="active site" evidence="3">
    <location>
        <position position="269"/>
    </location>
</feature>
<name>A0A919K1F8_9ACTN</name>
<comment type="caution">
    <text evidence="6">The sequence shown here is derived from an EMBL/GenBank/DDBJ whole genome shotgun (WGS) entry which is preliminary data.</text>
</comment>
<evidence type="ECO:0000256" key="1">
    <source>
        <dbReference type="ARBA" id="ARBA00009986"/>
    </source>
</evidence>
<gene>
    <name evidence="6" type="ORF">Ari01nite_49220</name>
</gene>
<reference evidence="6" key="1">
    <citation type="submission" date="2021-01" db="EMBL/GenBank/DDBJ databases">
        <title>Whole genome shotgun sequence of Actinoplanes rishiriensis NBRC 108556.</title>
        <authorList>
            <person name="Komaki H."/>
            <person name="Tamura T."/>
        </authorList>
    </citation>
    <scope>NUCLEOTIDE SEQUENCE</scope>
    <source>
        <strain evidence="6">NBRC 108556</strain>
    </source>
</reference>
<dbReference type="InterPro" id="IPR015590">
    <property type="entry name" value="Aldehyde_DH_dom"/>
</dbReference>
<sequence>MTAFFLAPNVQVMTTLELSSGPLPTGLRIGGRVVTGRGPRLDVVNPATGGVLAVADSADPTDVEEAVRVAQATFDSGAWSRMPIHERSRILHRFADGIAARMTDLYRLETANNGRPLTETRAQITRLPEWYRYNASLLLADRDAVVPMPGPYHSYTSRLPLGVVTILASFNHPMMIASKSLAPALATGNSIVLKPSEQTPLTAMLLADIAHEAGIPDGVLNVLNGLGPVVGAALCEHPLVKKVVFTGGTEPGRSIAVAAARRFAKTTLELGGKSPVLIFDDTPVEVAARGAAFGGFIGAGQTCIAGSRLVVQRSIHDEFVASLAKIAESIRIGDPNDEATQLGPVISARARDRILGCVESGVAAGARVVTGGGAASVPGLSGGFFVQPTVLADVTNEMDVARSEIFGPVVVVIPFDDEDEAVAIANDSPFALGSAIWTRDVARAHRVASRIEAGMVWVNDHHRLDPSSPWGGLKESGTGREGGWESFHDFTYVRAVTVRTAPDDIDWYGGVATGRLN</sequence>
<evidence type="ECO:0000313" key="7">
    <source>
        <dbReference type="Proteomes" id="UP000636960"/>
    </source>
</evidence>
<feature type="domain" description="Aldehyde dehydrogenase" evidence="5">
    <location>
        <begin position="38"/>
        <end position="496"/>
    </location>
</feature>
<protein>
    <submittedName>
        <fullName evidence="6">Aldehyde dehydrogenase</fullName>
    </submittedName>
</protein>
<dbReference type="Gene3D" id="3.40.309.10">
    <property type="entry name" value="Aldehyde Dehydrogenase, Chain A, domain 2"/>
    <property type="match status" value="1"/>
</dbReference>
<dbReference type="EMBL" id="BOMV01000057">
    <property type="protein sequence ID" value="GIE97457.1"/>
    <property type="molecule type" value="Genomic_DNA"/>
</dbReference>
<dbReference type="InterPro" id="IPR016162">
    <property type="entry name" value="Ald_DH_N"/>
</dbReference>
<dbReference type="PANTHER" id="PTHR11699">
    <property type="entry name" value="ALDEHYDE DEHYDROGENASE-RELATED"/>
    <property type="match status" value="1"/>
</dbReference>
<dbReference type="InterPro" id="IPR016163">
    <property type="entry name" value="Ald_DH_C"/>
</dbReference>
<dbReference type="InterPro" id="IPR029510">
    <property type="entry name" value="Ald_DH_CS_GLU"/>
</dbReference>
<dbReference type="PROSITE" id="PS00687">
    <property type="entry name" value="ALDEHYDE_DEHYDR_GLU"/>
    <property type="match status" value="1"/>
</dbReference>
<dbReference type="Proteomes" id="UP000636960">
    <property type="component" value="Unassembled WGS sequence"/>
</dbReference>
<dbReference type="CDD" id="cd07114">
    <property type="entry name" value="ALDH_DhaS"/>
    <property type="match status" value="1"/>
</dbReference>
<dbReference type="FunFam" id="3.40.309.10:FF:000012">
    <property type="entry name" value="Betaine aldehyde dehydrogenase"/>
    <property type="match status" value="1"/>
</dbReference>
<proteinExistence type="inferred from homology"/>